<feature type="transmembrane region" description="Helical" evidence="9">
    <location>
        <begin position="116"/>
        <end position="136"/>
    </location>
</feature>
<feature type="compositionally biased region" description="Basic residues" evidence="8">
    <location>
        <begin position="249"/>
        <end position="265"/>
    </location>
</feature>
<dbReference type="SUPFAM" id="SSF160240">
    <property type="entry name" value="Cation efflux protein cytoplasmic domain-like"/>
    <property type="match status" value="1"/>
</dbReference>
<dbReference type="InterPro" id="IPR002524">
    <property type="entry name" value="Cation_efflux"/>
</dbReference>
<dbReference type="Pfam" id="PF01545">
    <property type="entry name" value="Cation_efflux"/>
    <property type="match status" value="1"/>
</dbReference>
<evidence type="ECO:0000259" key="11">
    <source>
        <dbReference type="Pfam" id="PF16916"/>
    </source>
</evidence>
<evidence type="ECO:0000256" key="9">
    <source>
        <dbReference type="SAM" id="Phobius"/>
    </source>
</evidence>
<evidence type="ECO:0000313" key="13">
    <source>
        <dbReference type="Proteomes" id="UP000305067"/>
    </source>
</evidence>
<feature type="region of interest" description="Disordered" evidence="8">
    <location>
        <begin position="147"/>
        <end position="175"/>
    </location>
</feature>
<dbReference type="Pfam" id="PF16916">
    <property type="entry name" value="ZT_dimer"/>
    <property type="match status" value="1"/>
</dbReference>
<dbReference type="Gene3D" id="1.20.1510.10">
    <property type="entry name" value="Cation efflux protein transmembrane domain"/>
    <property type="match status" value="2"/>
</dbReference>
<gene>
    <name evidence="12" type="ORF">BDV98DRAFT_508093</name>
</gene>
<sequence>MALSRSTRITILLVLVSIFCVIELGVGYYVHSLALVADSFHMLSDVLSMVIALYAIKLASRGVDVNDKDQPYTFGFQRAEILAALVNGVFLLALCFSIIVEALSRFYSPSEVSNPKMVVVVGCIGLFCNLVGIFLFHGTSAASLSDQAGAQHGDEDHSKDTAPNKPHHHELQPRSEDQYALLDEEDKDTEDIAADAAEAIGHDNDQCNVEARAKRLGADRIYAVSKASGATPPPQYDSLQDPEAGASHSHSHSHSQSHSHSHGHSHSLDGHGHGHGSMNMRALLIHVAGDALSNIGVIVSGLVMWLTQWGARFYLDPAVSLFISVLICLGTVPLVRSTARILLQAAPYHVSPSAVRTAALAVPGVTSIHDLRLWQLSEASSVASLHVEIELPSSSSDEKSGIRRRLRELGVQEVTVQPEFVLKDAISLRVKALEEEVESVDAMVRSPHFAFQVL</sequence>
<feature type="transmembrane region" description="Helical" evidence="9">
    <location>
        <begin position="283"/>
        <end position="306"/>
    </location>
</feature>
<evidence type="ECO:0000256" key="4">
    <source>
        <dbReference type="ARBA" id="ARBA00022692"/>
    </source>
</evidence>
<dbReference type="Proteomes" id="UP000305067">
    <property type="component" value="Unassembled WGS sequence"/>
</dbReference>
<dbReference type="SUPFAM" id="SSF161111">
    <property type="entry name" value="Cation efflux protein transmembrane domain-like"/>
    <property type="match status" value="1"/>
</dbReference>
<evidence type="ECO:0000313" key="12">
    <source>
        <dbReference type="EMBL" id="TFL00974.1"/>
    </source>
</evidence>
<keyword evidence="5" id="KW-0862">Zinc</keyword>
<dbReference type="PANTHER" id="PTHR45820:SF4">
    <property type="entry name" value="ZINC TRANSPORTER 63C, ISOFORM F"/>
    <property type="match status" value="1"/>
</dbReference>
<keyword evidence="6 9" id="KW-1133">Transmembrane helix</keyword>
<evidence type="ECO:0000256" key="7">
    <source>
        <dbReference type="ARBA" id="ARBA00023136"/>
    </source>
</evidence>
<dbReference type="InterPro" id="IPR027470">
    <property type="entry name" value="Cation_efflux_CTD"/>
</dbReference>
<feature type="domain" description="Cation efflux protein cytoplasmic" evidence="11">
    <location>
        <begin position="353"/>
        <end position="419"/>
    </location>
</feature>
<feature type="transmembrane region" description="Helical" evidence="9">
    <location>
        <begin position="42"/>
        <end position="60"/>
    </location>
</feature>
<reference evidence="12 13" key="1">
    <citation type="journal article" date="2019" name="Nat. Ecol. Evol.">
        <title>Megaphylogeny resolves global patterns of mushroom evolution.</title>
        <authorList>
            <person name="Varga T."/>
            <person name="Krizsan K."/>
            <person name="Foldi C."/>
            <person name="Dima B."/>
            <person name="Sanchez-Garcia M."/>
            <person name="Sanchez-Ramirez S."/>
            <person name="Szollosi G.J."/>
            <person name="Szarkandi J.G."/>
            <person name="Papp V."/>
            <person name="Albert L."/>
            <person name="Andreopoulos W."/>
            <person name="Angelini C."/>
            <person name="Antonin V."/>
            <person name="Barry K.W."/>
            <person name="Bougher N.L."/>
            <person name="Buchanan P."/>
            <person name="Buyck B."/>
            <person name="Bense V."/>
            <person name="Catcheside P."/>
            <person name="Chovatia M."/>
            <person name="Cooper J."/>
            <person name="Damon W."/>
            <person name="Desjardin D."/>
            <person name="Finy P."/>
            <person name="Geml J."/>
            <person name="Haridas S."/>
            <person name="Hughes K."/>
            <person name="Justo A."/>
            <person name="Karasinski D."/>
            <person name="Kautmanova I."/>
            <person name="Kiss B."/>
            <person name="Kocsube S."/>
            <person name="Kotiranta H."/>
            <person name="LaButti K.M."/>
            <person name="Lechner B.E."/>
            <person name="Liimatainen K."/>
            <person name="Lipzen A."/>
            <person name="Lukacs Z."/>
            <person name="Mihaltcheva S."/>
            <person name="Morgado L.N."/>
            <person name="Niskanen T."/>
            <person name="Noordeloos M.E."/>
            <person name="Ohm R.A."/>
            <person name="Ortiz-Santana B."/>
            <person name="Ovrebo C."/>
            <person name="Racz N."/>
            <person name="Riley R."/>
            <person name="Savchenko A."/>
            <person name="Shiryaev A."/>
            <person name="Soop K."/>
            <person name="Spirin V."/>
            <person name="Szebenyi C."/>
            <person name="Tomsovsky M."/>
            <person name="Tulloss R.E."/>
            <person name="Uehling J."/>
            <person name="Grigoriev I.V."/>
            <person name="Vagvolgyi C."/>
            <person name="Papp T."/>
            <person name="Martin F.M."/>
            <person name="Miettinen O."/>
            <person name="Hibbett D.S."/>
            <person name="Nagy L.G."/>
        </authorList>
    </citation>
    <scope>NUCLEOTIDE SEQUENCE [LARGE SCALE GENOMIC DNA]</scope>
    <source>
        <strain evidence="12 13">CBS 309.79</strain>
    </source>
</reference>
<feature type="compositionally biased region" description="Basic and acidic residues" evidence="8">
    <location>
        <begin position="152"/>
        <end position="162"/>
    </location>
</feature>
<dbReference type="InterPro" id="IPR058533">
    <property type="entry name" value="Cation_efflux_TM"/>
</dbReference>
<comment type="subcellular location">
    <subcellularLocation>
        <location evidence="1">Membrane</location>
        <topology evidence="1">Multi-pass membrane protein</topology>
    </subcellularLocation>
</comment>
<keyword evidence="13" id="KW-1185">Reference proteome</keyword>
<dbReference type="EMBL" id="ML178826">
    <property type="protein sequence ID" value="TFL00974.1"/>
    <property type="molecule type" value="Genomic_DNA"/>
</dbReference>
<dbReference type="OrthoDB" id="3053772at2759"/>
<evidence type="ECO:0000256" key="2">
    <source>
        <dbReference type="ARBA" id="ARBA00008873"/>
    </source>
</evidence>
<feature type="domain" description="Cation efflux protein transmembrane" evidence="10">
    <location>
        <begin position="10"/>
        <end position="343"/>
    </location>
</feature>
<evidence type="ECO:0000259" key="10">
    <source>
        <dbReference type="Pfam" id="PF01545"/>
    </source>
</evidence>
<evidence type="ECO:0000256" key="8">
    <source>
        <dbReference type="SAM" id="MobiDB-lite"/>
    </source>
</evidence>
<evidence type="ECO:0000256" key="1">
    <source>
        <dbReference type="ARBA" id="ARBA00004141"/>
    </source>
</evidence>
<proteinExistence type="inferred from homology"/>
<evidence type="ECO:0000256" key="5">
    <source>
        <dbReference type="ARBA" id="ARBA00022833"/>
    </source>
</evidence>
<dbReference type="GO" id="GO:0006882">
    <property type="term" value="P:intracellular zinc ion homeostasis"/>
    <property type="evidence" value="ECO:0007669"/>
    <property type="project" value="TreeGrafter"/>
</dbReference>
<accession>A0A5C3QRI2</accession>
<feature type="transmembrane region" description="Helical" evidence="9">
    <location>
        <begin position="12"/>
        <end position="30"/>
    </location>
</feature>
<dbReference type="NCBIfam" id="TIGR01297">
    <property type="entry name" value="CDF"/>
    <property type="match status" value="2"/>
</dbReference>
<organism evidence="12 13">
    <name type="scientific">Pterulicium gracile</name>
    <dbReference type="NCBI Taxonomy" id="1884261"/>
    <lineage>
        <taxon>Eukaryota</taxon>
        <taxon>Fungi</taxon>
        <taxon>Dikarya</taxon>
        <taxon>Basidiomycota</taxon>
        <taxon>Agaricomycotina</taxon>
        <taxon>Agaricomycetes</taxon>
        <taxon>Agaricomycetidae</taxon>
        <taxon>Agaricales</taxon>
        <taxon>Pleurotineae</taxon>
        <taxon>Pterulaceae</taxon>
        <taxon>Pterulicium</taxon>
    </lineage>
</organism>
<feature type="region of interest" description="Disordered" evidence="8">
    <location>
        <begin position="226"/>
        <end position="274"/>
    </location>
</feature>
<protein>
    <submittedName>
        <fullName evidence="12">Cation efflux protein</fullName>
    </submittedName>
</protein>
<dbReference type="STRING" id="1884261.A0A5C3QRI2"/>
<keyword evidence="4 9" id="KW-0812">Transmembrane</keyword>
<name>A0A5C3QRI2_9AGAR</name>
<feature type="transmembrane region" description="Helical" evidence="9">
    <location>
        <begin position="81"/>
        <end position="104"/>
    </location>
</feature>
<comment type="similarity">
    <text evidence="2">Belongs to the cation diffusion facilitator (CDF) transporter (TC 2.A.4) family. SLC30A subfamily.</text>
</comment>
<dbReference type="GO" id="GO:0016020">
    <property type="term" value="C:membrane"/>
    <property type="evidence" value="ECO:0007669"/>
    <property type="project" value="UniProtKB-SubCell"/>
</dbReference>
<dbReference type="GO" id="GO:0005385">
    <property type="term" value="F:zinc ion transmembrane transporter activity"/>
    <property type="evidence" value="ECO:0007669"/>
    <property type="project" value="TreeGrafter"/>
</dbReference>
<dbReference type="InterPro" id="IPR027469">
    <property type="entry name" value="Cation_efflux_TMD_sf"/>
</dbReference>
<keyword evidence="7 9" id="KW-0472">Membrane</keyword>
<dbReference type="InterPro" id="IPR036837">
    <property type="entry name" value="Cation_efflux_CTD_sf"/>
</dbReference>
<keyword evidence="3" id="KW-0813">Transport</keyword>
<dbReference type="PANTHER" id="PTHR45820">
    <property type="entry name" value="FI23527P1"/>
    <property type="match status" value="1"/>
</dbReference>
<evidence type="ECO:0000256" key="3">
    <source>
        <dbReference type="ARBA" id="ARBA00022448"/>
    </source>
</evidence>
<feature type="transmembrane region" description="Helical" evidence="9">
    <location>
        <begin position="318"/>
        <end position="335"/>
    </location>
</feature>
<dbReference type="AlphaFoldDB" id="A0A5C3QRI2"/>
<evidence type="ECO:0000256" key="6">
    <source>
        <dbReference type="ARBA" id="ARBA00022989"/>
    </source>
</evidence>